<dbReference type="InterPro" id="IPR006182">
    <property type="entry name" value="FliF_N_dom"/>
</dbReference>
<dbReference type="Proteomes" id="UP001500427">
    <property type="component" value="Unassembled WGS sequence"/>
</dbReference>
<dbReference type="NCBIfam" id="TIGR00206">
    <property type="entry name" value="fliF"/>
    <property type="match status" value="1"/>
</dbReference>
<feature type="region of interest" description="Disordered" evidence="10">
    <location>
        <begin position="511"/>
        <end position="537"/>
    </location>
</feature>
<keyword evidence="6 11" id="KW-1133">Transmembrane helix</keyword>
<gene>
    <name evidence="14" type="primary">fliF</name>
    <name evidence="14" type="ORF">GCM10023258_18310</name>
</gene>
<evidence type="ECO:0000256" key="2">
    <source>
        <dbReference type="ARBA" id="ARBA00004651"/>
    </source>
</evidence>
<evidence type="ECO:0000256" key="7">
    <source>
        <dbReference type="ARBA" id="ARBA00023136"/>
    </source>
</evidence>
<dbReference type="EMBL" id="BAABIW010000014">
    <property type="protein sequence ID" value="GAA5025433.1"/>
    <property type="molecule type" value="Genomic_DNA"/>
</dbReference>
<comment type="caution">
    <text evidence="14">The sequence shown here is derived from an EMBL/GenBank/DDBJ whole genome shotgun (WGS) entry which is preliminary data.</text>
</comment>
<keyword evidence="8 9" id="KW-0975">Bacterial flagellum</keyword>
<dbReference type="InterPro" id="IPR000067">
    <property type="entry name" value="FlgMring_FliF"/>
</dbReference>
<dbReference type="Pfam" id="PF01514">
    <property type="entry name" value="YscJ_FliF"/>
    <property type="match status" value="1"/>
</dbReference>
<reference evidence="15" key="1">
    <citation type="journal article" date="2019" name="Int. J. Syst. Evol. Microbiol.">
        <title>The Global Catalogue of Microorganisms (GCM) 10K type strain sequencing project: providing services to taxonomists for standard genome sequencing and annotation.</title>
        <authorList>
            <consortium name="The Broad Institute Genomics Platform"/>
            <consortium name="The Broad Institute Genome Sequencing Center for Infectious Disease"/>
            <person name="Wu L."/>
            <person name="Ma J."/>
        </authorList>
    </citation>
    <scope>NUCLEOTIDE SEQUENCE [LARGE SCALE GENOMIC DNA]</scope>
    <source>
        <strain evidence="15">JCM 17687</strain>
    </source>
</reference>
<feature type="region of interest" description="Disordered" evidence="10">
    <location>
        <begin position="260"/>
        <end position="332"/>
    </location>
</feature>
<organism evidence="14 15">
    <name type="scientific">Terrabacter aeriphilus</name>
    <dbReference type="NCBI Taxonomy" id="515662"/>
    <lineage>
        <taxon>Bacteria</taxon>
        <taxon>Bacillati</taxon>
        <taxon>Actinomycetota</taxon>
        <taxon>Actinomycetes</taxon>
        <taxon>Micrococcales</taxon>
        <taxon>Intrasporangiaceae</taxon>
        <taxon>Terrabacter</taxon>
    </lineage>
</organism>
<protein>
    <recommendedName>
        <fullName evidence="9">Flagellar M-ring protein</fullName>
    </recommendedName>
</protein>
<comment type="subcellular location">
    <subcellularLocation>
        <location evidence="1 9">Bacterial flagellum basal body</location>
    </subcellularLocation>
    <subcellularLocation>
        <location evidence="2">Cell membrane</location>
        <topology evidence="2">Multi-pass membrane protein</topology>
    </subcellularLocation>
</comment>
<dbReference type="PRINTS" id="PR01009">
    <property type="entry name" value="FLGMRINGFLIF"/>
</dbReference>
<keyword evidence="7 11" id="KW-0472">Membrane</keyword>
<sequence length="537" mass="55365">MPPFLTSAVSRFGTTLKGFTVGQRTVAAIGIALLALGGVALTTWATQPSYAPLFTGLASADASAVVQQLGKDNVPYQLADGGSTVLVPQEKVYDERLKAASAGLPAAPASGYSLLDKMGVTTSEFQQNVTYKRAIEGELATTISHLEGVQAATVQLAIPEKTVFTAQQGKPTASVFVQTLPGQTLPTDRVEAIVHLTSAAVPDLVPANVTVVDAQGAVLSAVGVGTSGTGAKQATEYQQRTESSVQAVLDRVLGPGNATVAVTPQVDPRSAQQKSETYGSAKGVAPLSQSTTTEKYTGNGASGASGVLGPDNIAVPGGTGGTGTYDSTKDTRDNAVNKTIEERTIPAGALQRQSVSVAVNQTAARAVNIQNLTDLVSAAAGIDTKRGDVLSMQVMPFSTASADQAKAALAAQQAEAAAEASARTTTTLIWAGAALLVVGLVAFLWMRSRHRAVREPVELDGELLPDEDTVAIEGGPTLTVPATPVLPDLTAVPALPDPSEDALDAERRRAQVNRLGSTEPQKTAELLRGLMDERQPV</sequence>
<evidence type="ECO:0000256" key="10">
    <source>
        <dbReference type="SAM" id="MobiDB-lite"/>
    </source>
</evidence>
<dbReference type="InterPro" id="IPR043427">
    <property type="entry name" value="YscJ/FliF"/>
</dbReference>
<dbReference type="PANTHER" id="PTHR30046:SF0">
    <property type="entry name" value="FLAGELLAR M-RING PROTEIN"/>
    <property type="match status" value="1"/>
</dbReference>
<name>A0ABP9J9X4_9MICO</name>
<feature type="compositionally biased region" description="Polar residues" evidence="10">
    <location>
        <begin position="287"/>
        <end position="296"/>
    </location>
</feature>
<dbReference type="PIRSF" id="PIRSF004862">
    <property type="entry name" value="FliF"/>
    <property type="match status" value="1"/>
</dbReference>
<evidence type="ECO:0000256" key="6">
    <source>
        <dbReference type="ARBA" id="ARBA00022989"/>
    </source>
</evidence>
<keyword evidence="15" id="KW-1185">Reference proteome</keyword>
<evidence type="ECO:0000256" key="3">
    <source>
        <dbReference type="ARBA" id="ARBA00007971"/>
    </source>
</evidence>
<evidence type="ECO:0000256" key="8">
    <source>
        <dbReference type="ARBA" id="ARBA00023143"/>
    </source>
</evidence>
<keyword evidence="14" id="KW-0969">Cilium</keyword>
<keyword evidence="4" id="KW-1003">Cell membrane</keyword>
<proteinExistence type="inferred from homology"/>
<dbReference type="InterPro" id="IPR013556">
    <property type="entry name" value="Flag_M-ring_C"/>
</dbReference>
<keyword evidence="14" id="KW-0966">Cell projection</keyword>
<keyword evidence="14" id="KW-0282">Flagellum</keyword>
<dbReference type="Gene3D" id="3.30.300.30">
    <property type="match status" value="1"/>
</dbReference>
<dbReference type="RefSeq" id="WP_345507164.1">
    <property type="nucleotide sequence ID" value="NZ_BAABIW010000014.1"/>
</dbReference>
<evidence type="ECO:0000313" key="15">
    <source>
        <dbReference type="Proteomes" id="UP001500427"/>
    </source>
</evidence>
<comment type="function">
    <text evidence="9">The M ring may be actively involved in energy transduction.</text>
</comment>
<evidence type="ECO:0000313" key="14">
    <source>
        <dbReference type="EMBL" id="GAA5025433.1"/>
    </source>
</evidence>
<evidence type="ECO:0000256" key="4">
    <source>
        <dbReference type="ARBA" id="ARBA00022475"/>
    </source>
</evidence>
<feature type="transmembrane region" description="Helical" evidence="11">
    <location>
        <begin position="428"/>
        <end position="446"/>
    </location>
</feature>
<evidence type="ECO:0000256" key="9">
    <source>
        <dbReference type="PIRNR" id="PIRNR004862"/>
    </source>
</evidence>
<feature type="domain" description="Flagellar M-ring C-terminal" evidence="13">
    <location>
        <begin position="249"/>
        <end position="397"/>
    </location>
</feature>
<dbReference type="InterPro" id="IPR045851">
    <property type="entry name" value="AMP-bd_C_sf"/>
</dbReference>
<evidence type="ECO:0000259" key="12">
    <source>
        <dbReference type="Pfam" id="PF01514"/>
    </source>
</evidence>
<feature type="transmembrane region" description="Helical" evidence="11">
    <location>
        <begin position="26"/>
        <end position="45"/>
    </location>
</feature>
<dbReference type="Pfam" id="PF08345">
    <property type="entry name" value="YscJ_FliF_C"/>
    <property type="match status" value="1"/>
</dbReference>
<evidence type="ECO:0000256" key="5">
    <source>
        <dbReference type="ARBA" id="ARBA00022692"/>
    </source>
</evidence>
<keyword evidence="5 11" id="KW-0812">Transmembrane</keyword>
<evidence type="ECO:0000256" key="11">
    <source>
        <dbReference type="SAM" id="Phobius"/>
    </source>
</evidence>
<comment type="similarity">
    <text evidence="3 9">Belongs to the FliF family.</text>
</comment>
<dbReference type="PANTHER" id="PTHR30046">
    <property type="entry name" value="FLAGELLAR M-RING PROTEIN"/>
    <property type="match status" value="1"/>
</dbReference>
<evidence type="ECO:0000259" key="13">
    <source>
        <dbReference type="Pfam" id="PF08345"/>
    </source>
</evidence>
<feature type="domain" description="Flagellar M-ring N-terminal" evidence="12">
    <location>
        <begin position="46"/>
        <end position="220"/>
    </location>
</feature>
<evidence type="ECO:0000256" key="1">
    <source>
        <dbReference type="ARBA" id="ARBA00004117"/>
    </source>
</evidence>
<accession>A0ABP9J9X4</accession>